<dbReference type="InterPro" id="IPR008819">
    <property type="entry name" value="Rubella_Capsid"/>
</dbReference>
<feature type="region of interest" description="Disordered" evidence="1">
    <location>
        <begin position="57"/>
        <end position="139"/>
    </location>
</feature>
<dbReference type="GO" id="GO:0019013">
    <property type="term" value="C:viral nucleocapsid"/>
    <property type="evidence" value="ECO:0007669"/>
    <property type="project" value="InterPro"/>
</dbReference>
<protein>
    <submittedName>
        <fullName evidence="3">Structural protein</fullName>
    </submittedName>
</protein>
<reference evidence="3" key="1">
    <citation type="journal article" date="2021" name="Viruses">
        <title>A Novel Rubi-Like Virus in the Pacific Electric Ray (Tetronarce californica) Reveals the Complex Evolutionary History of the Matonaviridae.</title>
        <authorList>
            <person name="Grimwood R.M."/>
            <person name="Holmes E.C."/>
            <person name="Geoghegan J.L."/>
        </authorList>
    </citation>
    <scope>NUCLEOTIDE SEQUENCE</scope>
    <source>
        <strain evidence="3">F</strain>
    </source>
</reference>
<dbReference type="EMBL" id="BK014633">
    <property type="protein sequence ID" value="DAD54814.1"/>
    <property type="molecule type" value="Genomic_RNA"/>
</dbReference>
<feature type="transmembrane region" description="Helical" evidence="2">
    <location>
        <begin position="281"/>
        <end position="300"/>
    </location>
</feature>
<feature type="compositionally biased region" description="Polar residues" evidence="1">
    <location>
        <begin position="116"/>
        <end position="126"/>
    </location>
</feature>
<keyword evidence="2" id="KW-0812">Transmembrane</keyword>
<name>A0A8D9PCQ5_9VIRU</name>
<dbReference type="InterPro" id="IPR008820">
    <property type="entry name" value="Rubella_E1"/>
</dbReference>
<keyword evidence="2" id="KW-0472">Membrane</keyword>
<evidence type="ECO:0000313" key="3">
    <source>
        <dbReference type="EMBL" id="DAD54814.1"/>
    </source>
</evidence>
<keyword evidence="2" id="KW-1133">Transmembrane helix</keyword>
<proteinExistence type="predicted"/>
<organism evidence="3">
    <name type="scientific">Tetronarce matonavirus</name>
    <dbReference type="NCBI Taxonomy" id="2820732"/>
    <lineage>
        <taxon>Viruses</taxon>
        <taxon>Riboviria</taxon>
        <taxon>Orthornavirae</taxon>
        <taxon>Kitrinoviricota</taxon>
        <taxon>Alsuviricetes</taxon>
        <taxon>Hepelivirales</taxon>
        <taxon>Matonaviridae</taxon>
    </lineage>
</organism>
<dbReference type="GO" id="GO:0016020">
    <property type="term" value="C:membrane"/>
    <property type="evidence" value="ECO:0007669"/>
    <property type="project" value="InterPro"/>
</dbReference>
<evidence type="ECO:0000256" key="2">
    <source>
        <dbReference type="SAM" id="Phobius"/>
    </source>
</evidence>
<accession>A0A8D9PCQ5</accession>
<feature type="transmembrane region" description="Helical" evidence="2">
    <location>
        <begin position="967"/>
        <end position="985"/>
    </location>
</feature>
<sequence length="1001" mass="108270">MCPVSQSEPTRPRVDPSFYHCSHARLVTQPSVPAIEMSSNERPASVADFERLEKMVKDLAGRRRGGRRGGRSRERAPQPQSASAQTWAEAKPSNRDHARQNQAWGGAKAKSFAVSPATTGKQNGPSSGPPVTPKAAAVARGHVPAAATGGAADDDACTTSWLMCDADNKAWRVQSHFYAVPYEEVTDSNLPVWALYNPCSPEIRGDAAAAFHQPCSSMRAVWAKGNKGYVEQVLDVGGKEWRRILRLPCVGTPDKEPPQGGKVYSPAGKPGPKRAAYSAKIVFTVAAYLALIVLLQGAGATRVHKRVRHQHGGPGDGHVIPGHPAAHNASAGEFLPGHWRHGFWGNWSHAPGIVATHICHHRHHDVHCYHHDAGNYTGPIRVRSPDDKCRGRTCLGSTTRFRHPETTNECVWAWATWRPTLHLRFRRVDYDDGWNCDGRPAHPGDVCKAAKNRYGVASCGMTAWGWRSALPAWTLVFAAAPWLLLLWMLVRLRRWCFPATAAVLLATANTRVVHAEEASIALCTAPGCTSSAGVIIRLENVSWISHVSDGGCFTPWDLEATGACVCDVPTDVSCKGLTGAVPKKACERITQSVNNVCKLWVLNAYSVGGYAQRASYFAGHGEWYKRYHPTKCQVLGAFGMDDGACWGFPTDKAMSVFVTAGYVHHPNKTVHVYKHTDVEHVYTLSVGGDLCVLSASSPTCGTSHGELELQTPPPESEVLELRMGIKFPGGVHNVSRYAYGGDACFGDQWASPVCQEHTPDCKRPVGQPPAPPEVTLVDHDDPVWESATPPGHVWVRTVLGTESRRCSLDIQVGPYGHASVEMPDWLSAHTAPAPTQPAGPLLLRLRTRRPRTAATPTRPPTQVAVHGCYSCGVPALVRGVAPSGPICRLILNGRHIGAAPPGPFRVETLLDGAPPYRVACAGTSTVEATGTVHSPSENAFVGVMYGTHTEHVAAPTISWRAWALAHWWKILLGVIALGVMLAILAKLCRCLRDARAALHPQ</sequence>
<dbReference type="Pfam" id="PF05748">
    <property type="entry name" value="Rubella_E1"/>
    <property type="match status" value="1"/>
</dbReference>
<evidence type="ECO:0000256" key="1">
    <source>
        <dbReference type="SAM" id="MobiDB-lite"/>
    </source>
</evidence>
<feature type="transmembrane region" description="Helical" evidence="2">
    <location>
        <begin position="470"/>
        <end position="490"/>
    </location>
</feature>
<feature type="region of interest" description="Disordered" evidence="1">
    <location>
        <begin position="32"/>
        <end position="51"/>
    </location>
</feature>
<dbReference type="Pfam" id="PF05750">
    <property type="entry name" value="Rubella_Capsid"/>
    <property type="match status" value="1"/>
</dbReference>